<dbReference type="Gene3D" id="3.50.30.10">
    <property type="entry name" value="Phosphohistidine domain"/>
    <property type="match status" value="1"/>
</dbReference>
<dbReference type="PANTHER" id="PTHR43615:SF1">
    <property type="entry name" value="PPDK_N DOMAIN-CONTAINING PROTEIN"/>
    <property type="match status" value="1"/>
</dbReference>
<feature type="domain" description="PEP-utilising enzyme mobile" evidence="1">
    <location>
        <begin position="413"/>
        <end position="484"/>
    </location>
</feature>
<dbReference type="InterPro" id="IPR008279">
    <property type="entry name" value="PEP-util_enz_mobile_dom"/>
</dbReference>
<reference evidence="2 3" key="1">
    <citation type="submission" date="2023-07" db="EMBL/GenBank/DDBJ databases">
        <title>Sorghum-associated microbial communities from plants grown in Nebraska, USA.</title>
        <authorList>
            <person name="Schachtman D."/>
        </authorList>
    </citation>
    <scope>NUCLEOTIDE SEQUENCE [LARGE SCALE GENOMIC DNA]</scope>
    <source>
        <strain evidence="2 3">BE167</strain>
    </source>
</reference>
<keyword evidence="2" id="KW-0808">Transferase</keyword>
<dbReference type="RefSeq" id="WP_310062438.1">
    <property type="nucleotide sequence ID" value="NZ_JAVDVQ010000044.1"/>
</dbReference>
<organism evidence="2 3">
    <name type="scientific">Arthrobacter ginsengisoli</name>
    <dbReference type="NCBI Taxonomy" id="1356565"/>
    <lineage>
        <taxon>Bacteria</taxon>
        <taxon>Bacillati</taxon>
        <taxon>Actinomycetota</taxon>
        <taxon>Actinomycetes</taxon>
        <taxon>Micrococcales</taxon>
        <taxon>Micrococcaceae</taxon>
        <taxon>Arthrobacter</taxon>
    </lineage>
</organism>
<keyword evidence="3" id="KW-1185">Reference proteome</keyword>
<dbReference type="EMBL" id="JAVDVQ010000044">
    <property type="protein sequence ID" value="MDR7085058.1"/>
    <property type="molecule type" value="Genomic_DNA"/>
</dbReference>
<protein>
    <submittedName>
        <fullName evidence="2">Pyruvate,water dikinase</fullName>
        <ecNumber evidence="2">2.7.9.2</ecNumber>
    </submittedName>
</protein>
<dbReference type="Proteomes" id="UP001252243">
    <property type="component" value="Unassembled WGS sequence"/>
</dbReference>
<evidence type="ECO:0000259" key="1">
    <source>
        <dbReference type="Pfam" id="PF00391"/>
    </source>
</evidence>
<dbReference type="Pfam" id="PF00391">
    <property type="entry name" value="PEP-utilizers"/>
    <property type="match status" value="1"/>
</dbReference>
<dbReference type="EC" id="2.7.9.2" evidence="2"/>
<dbReference type="PANTHER" id="PTHR43615">
    <property type="entry name" value="PHOSPHOENOLPYRUVATE SYNTHASE-RELATED"/>
    <property type="match status" value="1"/>
</dbReference>
<keyword evidence="2" id="KW-0670">Pyruvate</keyword>
<dbReference type="InterPro" id="IPR051549">
    <property type="entry name" value="PEP_Utilizing_Enz"/>
</dbReference>
<evidence type="ECO:0000313" key="3">
    <source>
        <dbReference type="Proteomes" id="UP001252243"/>
    </source>
</evidence>
<proteinExistence type="predicted"/>
<accession>A0ABU1UIS8</accession>
<comment type="caution">
    <text evidence="2">The sequence shown here is derived from an EMBL/GenBank/DDBJ whole genome shotgun (WGS) entry which is preliminary data.</text>
</comment>
<dbReference type="GO" id="GO:0008986">
    <property type="term" value="F:pyruvate, water dikinase activity"/>
    <property type="evidence" value="ECO:0007669"/>
    <property type="project" value="UniProtKB-EC"/>
</dbReference>
<dbReference type="InterPro" id="IPR036637">
    <property type="entry name" value="Phosphohistidine_dom_sf"/>
</dbReference>
<sequence length="488" mass="53774">MAMLPPGGTPRGRAGHVRPPAWLLPVLLQLNPRARRRLRAAQRASKEDLPYQTVNRWYSEYLPAQRARLDEFKKVDVAALDPESLADHLRRCKRLLQQSAEIHYEVVIPPLFSTAELAKFCRKELGWTFERVLGLLAGTSNVSSEPARELARIAGDGDPSRLRDRLDQYRQDFGLRSLSAELSDPTLAERPQLLELQLRALNHSALAREKSELTDRRHDLAREARRRLMGRKLTEFDRLLGRALRAYPLRDDNSFFTFDSPFAFMRYAVLEAGHRMVKSGTILALDDVFYCEVDEVIAWLDTGGMAGGGGPGPSKLMPLVRRRPGERTWSLANPGPATYGAKPGKPPSLRWLPRGPRAFMECVSFAMEHVLAETMSERTVPGDAARLTGVAASAGTYSGPVKVILSESAFGRIQRGDVLVCPSTRPSWSVVFPSLGAIITDSGGALSHPAIIAREHRIPAVVATGCATSLLQDGQRVTVDGAAGTVTF</sequence>
<dbReference type="SUPFAM" id="SSF52009">
    <property type="entry name" value="Phosphohistidine domain"/>
    <property type="match status" value="1"/>
</dbReference>
<name>A0ABU1UIS8_9MICC</name>
<gene>
    <name evidence="2" type="ORF">J2X01_004378</name>
</gene>
<evidence type="ECO:0000313" key="2">
    <source>
        <dbReference type="EMBL" id="MDR7085058.1"/>
    </source>
</evidence>